<feature type="domain" description="G8" evidence="3">
    <location>
        <begin position="42"/>
        <end position="166"/>
    </location>
</feature>
<dbReference type="OrthoDB" id="227223at2"/>
<proteinExistence type="predicted"/>
<dbReference type="Pfam" id="PF10162">
    <property type="entry name" value="G8"/>
    <property type="match status" value="1"/>
</dbReference>
<reference evidence="4 5" key="1">
    <citation type="submission" date="2018-02" db="EMBL/GenBank/DDBJ databases">
        <title>Comparative genomes isolates from brazilian mangrove.</title>
        <authorList>
            <person name="Araujo J.E."/>
            <person name="Taketani R.G."/>
            <person name="Silva M.C.P."/>
            <person name="Loureco M.V."/>
            <person name="Andreote F.D."/>
        </authorList>
    </citation>
    <scope>NUCLEOTIDE SEQUENCE [LARGE SCALE GENOMIC DNA]</scope>
    <source>
        <strain evidence="4 5">Hex-1 MGV</strain>
    </source>
</reference>
<name>A0A2S8FYB6_9BACT</name>
<evidence type="ECO:0000313" key="4">
    <source>
        <dbReference type="EMBL" id="PQO37187.1"/>
    </source>
</evidence>
<feature type="chain" id="PRO_5015493681" description="G8 domain-containing protein" evidence="2">
    <location>
        <begin position="20"/>
        <end position="614"/>
    </location>
</feature>
<dbReference type="SMART" id="SM01225">
    <property type="entry name" value="G8"/>
    <property type="match status" value="1"/>
</dbReference>
<dbReference type="AlphaFoldDB" id="A0A2S8FYB6"/>
<keyword evidence="1 2" id="KW-0732">Signal</keyword>
<dbReference type="InterPro" id="IPR019316">
    <property type="entry name" value="G8_domain"/>
</dbReference>
<dbReference type="InterPro" id="IPR052387">
    <property type="entry name" value="Fibrocystin"/>
</dbReference>
<dbReference type="EMBL" id="PUHY01000005">
    <property type="protein sequence ID" value="PQO37187.1"/>
    <property type="molecule type" value="Genomic_DNA"/>
</dbReference>
<sequence length="614" mass="66627">MNPFVILSICVLVVSTAVAHGPIDSSQATAIAMQSGNWSEESTWDGEIPGSGDKVLIPKGTSVVLNCDTDRLDWLQIDGVLEVDSSIPTSITAHTIVTGMVSRLEIGTEKRPAHCTITFTDGDFYADDFAQHGRGLIAMGIVEIHGVPKTHASENDVPLDWDRDDDILVLDPHAVNLTRSVVFRSESTKQRGHVMFMNPRVNCRYASFIDLGRTDKSQPVTDPEAGNNENPRARYALHFHRTGAPSPAGGSRFDSTGRGQILSEVVGCVVDGSPGWGFVNHVGNVEFRECVAINVFGAGFATEEGDEAGAFINCIAANCVGLAKDGNPDNVKGIAEIADWGKAGDGFWLQAPLVETLFCTAYNCSGSGYNIFDFEFNIGGGHGSIAEHLKWPITIEPSRLPKPILSDVPLRTRFIPCQFFTANRAYGCSQGLQRWSDPNPWGARAMIRDFRVEESFRYAVNLEYSHGNTLNDISVINWNESRATGIFARGGELTLNGFYVLGRGSGVRVPTSGVNVISGGQIRNCASAFTLTGPEGEAITMIEDCQIDVCGIDVKLTPNIKKRYFPNEVVFSLGKRLSINARQVDVNGETGEMELGTGSYEATNDRGSYYFSIE</sequence>
<evidence type="ECO:0000313" key="5">
    <source>
        <dbReference type="Proteomes" id="UP000238322"/>
    </source>
</evidence>
<evidence type="ECO:0000259" key="3">
    <source>
        <dbReference type="PROSITE" id="PS51484"/>
    </source>
</evidence>
<dbReference type="PANTHER" id="PTHR46769:SF2">
    <property type="entry name" value="FIBROCYSTIN-L ISOFORM 2 PRECURSOR-RELATED"/>
    <property type="match status" value="1"/>
</dbReference>
<organism evidence="4 5">
    <name type="scientific">Blastopirellula marina</name>
    <dbReference type="NCBI Taxonomy" id="124"/>
    <lineage>
        <taxon>Bacteria</taxon>
        <taxon>Pseudomonadati</taxon>
        <taxon>Planctomycetota</taxon>
        <taxon>Planctomycetia</taxon>
        <taxon>Pirellulales</taxon>
        <taxon>Pirellulaceae</taxon>
        <taxon>Blastopirellula</taxon>
    </lineage>
</organism>
<dbReference type="PROSITE" id="PS51484">
    <property type="entry name" value="G8"/>
    <property type="match status" value="1"/>
</dbReference>
<protein>
    <recommendedName>
        <fullName evidence="3">G8 domain-containing protein</fullName>
    </recommendedName>
</protein>
<comment type="caution">
    <text evidence="4">The sequence shown here is derived from an EMBL/GenBank/DDBJ whole genome shotgun (WGS) entry which is preliminary data.</text>
</comment>
<dbReference type="Proteomes" id="UP000238322">
    <property type="component" value="Unassembled WGS sequence"/>
</dbReference>
<accession>A0A2S8FYB6</accession>
<gene>
    <name evidence="4" type="ORF">C5Y83_04340</name>
</gene>
<evidence type="ECO:0000256" key="2">
    <source>
        <dbReference type="SAM" id="SignalP"/>
    </source>
</evidence>
<feature type="signal peptide" evidence="2">
    <location>
        <begin position="1"/>
        <end position="19"/>
    </location>
</feature>
<dbReference type="PANTHER" id="PTHR46769">
    <property type="entry name" value="POLYCYSTIC KIDNEY AND HEPATIC DISEASE 1 (AUTOSOMAL RECESSIVE)-LIKE 1"/>
    <property type="match status" value="1"/>
</dbReference>
<dbReference type="RefSeq" id="WP_105328437.1">
    <property type="nucleotide sequence ID" value="NZ_PUHY01000005.1"/>
</dbReference>
<evidence type="ECO:0000256" key="1">
    <source>
        <dbReference type="ARBA" id="ARBA00022729"/>
    </source>
</evidence>